<gene>
    <name evidence="2" type="ORF">EU557_09440</name>
</gene>
<sequence length="406" mass="44174">MLSSLLSPRLFSLLLFLLWSSTLYAQQPTTRPLVISPIVGPVIDAQERTLYGLFPFYSNKDFKEATLEQNLTPDSLITLRTTFVDGRIILRPMPQYEYLYTRRQIEDKAKAMRVAAGASSTDSIGASYRVTLRSGSTFAGILRASRPQELEFSSQEPGAVIIPRSEITRMELLPRVELQDAMRHPTWGYVGNGTRVFFAPTARNLRAGEGYFQTIDLFLLGINYGVTDNVSVGLLASAFPGIGLDNQLVAITPKFSYPVSNKLSVGAGVLYARIPTFDSYNNSSGYGAGVAYGLLTTGSADNNFTVGLGYGFSGGQGDQGFGESPVAVFSGATRVSKRISLMSENYLITSGSGGLAGLYGIRLNWPRTTFGIGSFYVAPFEGDGAFGYIYPVYLDLSFRFGKTAQK</sequence>
<dbReference type="AlphaFoldDB" id="A0A4Z0MQX2"/>
<name>A0A4Z0MQX2_9BACT</name>
<evidence type="ECO:0000313" key="2">
    <source>
        <dbReference type="EMBL" id="TGD81748.1"/>
    </source>
</evidence>
<organism evidence="2 3">
    <name type="scientific">Hymenobacter wooponensis</name>
    <dbReference type="NCBI Taxonomy" id="1525360"/>
    <lineage>
        <taxon>Bacteria</taxon>
        <taxon>Pseudomonadati</taxon>
        <taxon>Bacteroidota</taxon>
        <taxon>Cytophagia</taxon>
        <taxon>Cytophagales</taxon>
        <taxon>Hymenobacteraceae</taxon>
        <taxon>Hymenobacter</taxon>
    </lineage>
</organism>
<feature type="signal peptide" evidence="1">
    <location>
        <begin position="1"/>
        <end position="25"/>
    </location>
</feature>
<protein>
    <submittedName>
        <fullName evidence="2">Uncharacterized protein</fullName>
    </submittedName>
</protein>
<proteinExistence type="predicted"/>
<evidence type="ECO:0000313" key="3">
    <source>
        <dbReference type="Proteomes" id="UP000298284"/>
    </source>
</evidence>
<evidence type="ECO:0000256" key="1">
    <source>
        <dbReference type="SAM" id="SignalP"/>
    </source>
</evidence>
<dbReference type="OrthoDB" id="847214at2"/>
<dbReference type="RefSeq" id="WP_135530128.1">
    <property type="nucleotide sequence ID" value="NZ_SRKZ01000002.1"/>
</dbReference>
<dbReference type="EMBL" id="SRKZ01000002">
    <property type="protein sequence ID" value="TGD81748.1"/>
    <property type="molecule type" value="Genomic_DNA"/>
</dbReference>
<keyword evidence="1" id="KW-0732">Signal</keyword>
<feature type="chain" id="PRO_5021291972" evidence="1">
    <location>
        <begin position="26"/>
        <end position="406"/>
    </location>
</feature>
<dbReference type="Proteomes" id="UP000298284">
    <property type="component" value="Unassembled WGS sequence"/>
</dbReference>
<reference evidence="2 3" key="1">
    <citation type="submission" date="2019-04" db="EMBL/GenBank/DDBJ databases">
        <authorList>
            <person name="Feng G."/>
            <person name="Zhang J."/>
            <person name="Zhu H."/>
        </authorList>
    </citation>
    <scope>NUCLEOTIDE SEQUENCE [LARGE SCALE GENOMIC DNA]</scope>
    <source>
        <strain evidence="2 3">JCM 19491</strain>
    </source>
</reference>
<keyword evidence="3" id="KW-1185">Reference proteome</keyword>
<comment type="caution">
    <text evidence="2">The sequence shown here is derived from an EMBL/GenBank/DDBJ whole genome shotgun (WGS) entry which is preliminary data.</text>
</comment>
<accession>A0A4Z0MQX2</accession>